<reference evidence="1" key="1">
    <citation type="submission" date="2021-03" db="EMBL/GenBank/DDBJ databases">
        <authorList>
            <person name="Lu T."/>
            <person name="Wang Q."/>
            <person name="Han X."/>
        </authorList>
    </citation>
    <scope>NUCLEOTIDE SEQUENCE</scope>
    <source>
        <strain evidence="1">WQ 2009</strain>
    </source>
</reference>
<dbReference type="RefSeq" id="WP_353547674.1">
    <property type="nucleotide sequence ID" value="NZ_JAGKSB010000014.1"/>
</dbReference>
<sequence>MSSHHIVKENQEPALLVMQASSMAAEDLGQLLEWSPTIITDPASYADLTAQGIKVDLLFSNTAVHLSQEHIQVISYPGDFLTAAFQYLIAHNFKAVNIITDSFPEALILSFADQLNIVILGNGKRIITAKSGYEKWKPKGEHIHILSPVEGLEVRGLTNVSSVTADVDAAYVTVADGFYGVQFSKPIFCLLAEEI</sequence>
<keyword evidence="2" id="KW-1185">Reference proteome</keyword>
<dbReference type="AlphaFoldDB" id="A0A8T4HFQ1"/>
<name>A0A8T4HFQ1_9SPHI</name>
<accession>A0A8T4HFQ1</accession>
<evidence type="ECO:0000313" key="2">
    <source>
        <dbReference type="Proteomes" id="UP000679691"/>
    </source>
</evidence>
<organism evidence="1 2">
    <name type="scientific">Rhinopithecimicrobium faecis</name>
    <dbReference type="NCBI Taxonomy" id="2820698"/>
    <lineage>
        <taxon>Bacteria</taxon>
        <taxon>Pseudomonadati</taxon>
        <taxon>Bacteroidota</taxon>
        <taxon>Sphingobacteriia</taxon>
        <taxon>Sphingobacteriales</taxon>
        <taxon>Sphingobacteriaceae</taxon>
        <taxon>Rhinopithecimicrobium</taxon>
    </lineage>
</organism>
<evidence type="ECO:0000313" key="1">
    <source>
        <dbReference type="EMBL" id="MBP3944168.1"/>
    </source>
</evidence>
<dbReference type="Proteomes" id="UP000679691">
    <property type="component" value="Unassembled WGS sequence"/>
</dbReference>
<gene>
    <name evidence="1" type="ORF">J5U18_11495</name>
</gene>
<dbReference type="EMBL" id="JAGKSB010000014">
    <property type="protein sequence ID" value="MBP3944168.1"/>
    <property type="molecule type" value="Genomic_DNA"/>
</dbReference>
<proteinExistence type="predicted"/>
<protein>
    <submittedName>
        <fullName evidence="1">Thiamine diphosphokinase</fullName>
    </submittedName>
</protein>
<comment type="caution">
    <text evidence="1">The sequence shown here is derived from an EMBL/GenBank/DDBJ whole genome shotgun (WGS) entry which is preliminary data.</text>
</comment>